<keyword evidence="2" id="KW-1185">Reference proteome</keyword>
<name>A0ABS8HUU0_9FIRM</name>
<protein>
    <submittedName>
        <fullName evidence="1">Uncharacterized protein</fullName>
    </submittedName>
</protein>
<sequence length="51" mass="5665">MNEQPWSSDGGVSPIEVIELIELREIPEAAPAKELMATKVSEGLMLIRKTR</sequence>
<organism evidence="1 2">
    <name type="scientific">Pelosinus baikalensis</name>
    <dbReference type="NCBI Taxonomy" id="2892015"/>
    <lineage>
        <taxon>Bacteria</taxon>
        <taxon>Bacillati</taxon>
        <taxon>Bacillota</taxon>
        <taxon>Negativicutes</taxon>
        <taxon>Selenomonadales</taxon>
        <taxon>Sporomusaceae</taxon>
        <taxon>Pelosinus</taxon>
    </lineage>
</organism>
<dbReference type="Proteomes" id="UP001165492">
    <property type="component" value="Unassembled WGS sequence"/>
</dbReference>
<comment type="caution">
    <text evidence="1">The sequence shown here is derived from an EMBL/GenBank/DDBJ whole genome shotgun (WGS) entry which is preliminary data.</text>
</comment>
<evidence type="ECO:0000313" key="1">
    <source>
        <dbReference type="EMBL" id="MCC5465669.1"/>
    </source>
</evidence>
<proteinExistence type="predicted"/>
<dbReference type="RefSeq" id="WP_229534899.1">
    <property type="nucleotide sequence ID" value="NZ_JAJHJB010000011.1"/>
</dbReference>
<accession>A0ABS8HUU0</accession>
<gene>
    <name evidence="1" type="ORF">LMF89_09915</name>
</gene>
<reference evidence="1" key="1">
    <citation type="submission" date="2021-11" db="EMBL/GenBank/DDBJ databases">
        <title>Description of a new species Pelosinus isolated from the bottom sediments of Lake Baikal.</title>
        <authorList>
            <person name="Zakharyuk A."/>
        </authorList>
    </citation>
    <scope>NUCLEOTIDE SEQUENCE</scope>
    <source>
        <strain evidence="1">Bkl1</strain>
    </source>
</reference>
<evidence type="ECO:0000313" key="2">
    <source>
        <dbReference type="Proteomes" id="UP001165492"/>
    </source>
</evidence>
<dbReference type="EMBL" id="JAJHJB010000011">
    <property type="protein sequence ID" value="MCC5465669.1"/>
    <property type="molecule type" value="Genomic_DNA"/>
</dbReference>